<name>A0A426DIC8_9FIRM</name>
<proteinExistence type="inferred from homology"/>
<dbReference type="Gene3D" id="3.40.50.720">
    <property type="entry name" value="NAD(P)-binding Rossmann-like Domain"/>
    <property type="match status" value="1"/>
</dbReference>
<reference evidence="3" key="1">
    <citation type="submission" date="2018-10" db="EMBL/GenBank/DDBJ databases">
        <title>Schaedlerella arabinophila gen. nov. sp. nov., isolated from the mouse intestinal tract and comparative analysis with the genome of the closely related altered Schaedler flora strain ASF502.</title>
        <authorList>
            <person name="Miyake S."/>
            <person name="Soh M."/>
            <person name="Seedorf H."/>
        </authorList>
    </citation>
    <scope>NUCLEOTIDE SEQUENCE [LARGE SCALE GENOMIC DNA]</scope>
    <source>
        <strain evidence="3">DSM 106076</strain>
    </source>
</reference>
<dbReference type="InterPro" id="IPR001509">
    <property type="entry name" value="Epimerase_deHydtase"/>
</dbReference>
<dbReference type="InterPro" id="IPR036291">
    <property type="entry name" value="NAD(P)-bd_dom_sf"/>
</dbReference>
<organism evidence="3 4">
    <name type="scientific">Schaedlerella arabinosiphila</name>
    <dbReference type="NCBI Taxonomy" id="2044587"/>
    <lineage>
        <taxon>Bacteria</taxon>
        <taxon>Bacillati</taxon>
        <taxon>Bacillota</taxon>
        <taxon>Clostridia</taxon>
        <taxon>Lachnospirales</taxon>
        <taxon>Lachnospiraceae</taxon>
        <taxon>Schaedlerella</taxon>
    </lineage>
</organism>
<dbReference type="SUPFAM" id="SSF51735">
    <property type="entry name" value="NAD(P)-binding Rossmann-fold domains"/>
    <property type="match status" value="1"/>
</dbReference>
<evidence type="ECO:0000256" key="1">
    <source>
        <dbReference type="ARBA" id="ARBA00007637"/>
    </source>
</evidence>
<dbReference type="EMBL" id="RHJS01000002">
    <property type="protein sequence ID" value="RRK32484.1"/>
    <property type="molecule type" value="Genomic_DNA"/>
</dbReference>
<dbReference type="RefSeq" id="WP_125127949.1">
    <property type="nucleotide sequence ID" value="NZ_RHJS01000002.1"/>
</dbReference>
<accession>A0A426DIC8</accession>
<gene>
    <name evidence="3" type="ORF">EBB54_14780</name>
</gene>
<protein>
    <submittedName>
        <fullName evidence="3">NAD(P)-dependent oxidoreductase</fullName>
    </submittedName>
</protein>
<comment type="similarity">
    <text evidence="1">Belongs to the NAD(P)-dependent epimerase/dehydratase family.</text>
</comment>
<evidence type="ECO:0000313" key="3">
    <source>
        <dbReference type="EMBL" id="RRK32484.1"/>
    </source>
</evidence>
<dbReference type="PANTHER" id="PTHR43000">
    <property type="entry name" value="DTDP-D-GLUCOSE 4,6-DEHYDRATASE-RELATED"/>
    <property type="match status" value="1"/>
</dbReference>
<evidence type="ECO:0000259" key="2">
    <source>
        <dbReference type="Pfam" id="PF01370"/>
    </source>
</evidence>
<feature type="domain" description="NAD-dependent epimerase/dehydratase" evidence="2">
    <location>
        <begin position="3"/>
        <end position="211"/>
    </location>
</feature>
<dbReference type="AlphaFoldDB" id="A0A426DIC8"/>
<keyword evidence="4" id="KW-1185">Reference proteome</keyword>
<comment type="caution">
    <text evidence="3">The sequence shown here is derived from an EMBL/GenBank/DDBJ whole genome shotgun (WGS) entry which is preliminary data.</text>
</comment>
<evidence type="ECO:0000313" key="4">
    <source>
        <dbReference type="Proteomes" id="UP000274920"/>
    </source>
</evidence>
<sequence length="290" mass="33096">MKILVTGANGYLGTGVVKQILDDGHEVIATDYECKEIDKRAKSYSTDLFSVKNPYAFFEKPDVLLHMAWRNGFVHNSPSHIEDFSKHYSFIESVMNSDIERVAIIGSMHEIGFFEGSIKDDTPANPQSLYGISKNALRQSVCILEKEKNKKIQWIRGFYIVGNSSRGSSIFSKIVKAEQEGKKFFPFTKGLNQWDFIDYEEFCLQVASIVEQDKYCGIINACSGYPEKLADRVEKFINDNHYKIRLSYGSFQDRPYDSKAVWGDDTKIKKIMALKEENTGDIISKVKQKV</sequence>
<dbReference type="Proteomes" id="UP000274920">
    <property type="component" value="Unassembled WGS sequence"/>
</dbReference>
<dbReference type="Pfam" id="PF01370">
    <property type="entry name" value="Epimerase"/>
    <property type="match status" value="1"/>
</dbReference>